<keyword evidence="1" id="KW-0812">Transmembrane</keyword>
<feature type="transmembrane region" description="Helical" evidence="1">
    <location>
        <begin position="30"/>
        <end position="50"/>
    </location>
</feature>
<reference evidence="2 3" key="1">
    <citation type="submission" date="2016-04" db="EMBL/GenBank/DDBJ databases">
        <authorList>
            <person name="Evans L.H."/>
            <person name="Alamgir A."/>
            <person name="Owens N."/>
            <person name="Weber N.D."/>
            <person name="Virtaneva K."/>
            <person name="Barbian K."/>
            <person name="Babar A."/>
            <person name="Rosenke K."/>
        </authorList>
    </citation>
    <scope>NUCLEOTIDE SEQUENCE [LARGE SCALE GENOMIC DNA]</scope>
    <source>
        <strain evidence="2">NIES-2108</strain>
    </source>
</reference>
<gene>
    <name evidence="2" type="ORF">A6769_14570</name>
</gene>
<sequence length="65" mass="7836">MGLLFLLFTAFFCMKYKATDLEAEGRDRNYLYLIYIPAFCYLIYLQMLYFDWLNCLIKKNVLNIG</sequence>
<dbReference type="Proteomes" id="UP000252085">
    <property type="component" value="Unassembled WGS sequence"/>
</dbReference>
<proteinExistence type="predicted"/>
<dbReference type="EMBL" id="LXQE01000147">
    <property type="protein sequence ID" value="RCJ36727.1"/>
    <property type="molecule type" value="Genomic_DNA"/>
</dbReference>
<evidence type="ECO:0000313" key="3">
    <source>
        <dbReference type="Proteomes" id="UP000252085"/>
    </source>
</evidence>
<dbReference type="AlphaFoldDB" id="A0A367RJI8"/>
<evidence type="ECO:0000313" key="2">
    <source>
        <dbReference type="EMBL" id="RCJ36727.1"/>
    </source>
</evidence>
<name>A0A367RJI8_NOSPU</name>
<evidence type="ECO:0000256" key="1">
    <source>
        <dbReference type="SAM" id="Phobius"/>
    </source>
</evidence>
<accession>A0A367RJI8</accession>
<protein>
    <submittedName>
        <fullName evidence="2">Uncharacterized protein</fullName>
    </submittedName>
</protein>
<comment type="caution">
    <text evidence="2">The sequence shown here is derived from an EMBL/GenBank/DDBJ whole genome shotgun (WGS) entry which is preliminary data.</text>
</comment>
<keyword evidence="1" id="KW-0472">Membrane</keyword>
<keyword evidence="1" id="KW-1133">Transmembrane helix</keyword>
<organism evidence="2 3">
    <name type="scientific">Nostoc punctiforme NIES-2108</name>
    <dbReference type="NCBI Taxonomy" id="1356359"/>
    <lineage>
        <taxon>Bacteria</taxon>
        <taxon>Bacillati</taxon>
        <taxon>Cyanobacteriota</taxon>
        <taxon>Cyanophyceae</taxon>
        <taxon>Nostocales</taxon>
        <taxon>Nostocaceae</taxon>
        <taxon>Nostoc</taxon>
    </lineage>
</organism>